<accession>A0A5C8KX40</accession>
<evidence type="ECO:0000256" key="1">
    <source>
        <dbReference type="ARBA" id="ARBA00004651"/>
    </source>
</evidence>
<evidence type="ECO:0000259" key="13">
    <source>
        <dbReference type="PROSITE" id="PS50929"/>
    </source>
</evidence>
<dbReference type="FunFam" id="3.40.50.300:FF:000140">
    <property type="entry name" value="Lipid A export ATP-binding/permease protein MsbA"/>
    <property type="match status" value="1"/>
</dbReference>
<proteinExistence type="predicted"/>
<dbReference type="InterPro" id="IPR039421">
    <property type="entry name" value="Type_1_exporter"/>
</dbReference>
<dbReference type="OrthoDB" id="9806127at2"/>
<dbReference type="GO" id="GO:0016887">
    <property type="term" value="F:ATP hydrolysis activity"/>
    <property type="evidence" value="ECO:0007669"/>
    <property type="project" value="InterPro"/>
</dbReference>
<name>A0A5C8KX40_9GAMM</name>
<protein>
    <submittedName>
        <fullName evidence="14">Lipid A export permease/ATP-binding protein MsbA</fullName>
    </submittedName>
</protein>
<dbReference type="PROSITE" id="PS50929">
    <property type="entry name" value="ABC_TM1F"/>
    <property type="match status" value="1"/>
</dbReference>
<evidence type="ECO:0000256" key="8">
    <source>
        <dbReference type="ARBA" id="ARBA00022989"/>
    </source>
</evidence>
<feature type="domain" description="ABC transporter" evidence="12">
    <location>
        <begin position="342"/>
        <end position="578"/>
    </location>
</feature>
<evidence type="ECO:0000256" key="5">
    <source>
        <dbReference type="ARBA" id="ARBA00022741"/>
    </source>
</evidence>
<evidence type="ECO:0000313" key="14">
    <source>
        <dbReference type="EMBL" id="TXK65618.1"/>
    </source>
</evidence>
<feature type="transmembrane region" description="Helical" evidence="11">
    <location>
        <begin position="167"/>
        <end position="185"/>
    </location>
</feature>
<dbReference type="InterPro" id="IPR011527">
    <property type="entry name" value="ABC1_TM_dom"/>
</dbReference>
<evidence type="ECO:0000313" key="15">
    <source>
        <dbReference type="Proteomes" id="UP000321248"/>
    </source>
</evidence>
<evidence type="ECO:0000256" key="10">
    <source>
        <dbReference type="ARBA" id="ARBA00023136"/>
    </source>
</evidence>
<comment type="caution">
    <text evidence="14">The sequence shown here is derived from an EMBL/GenBank/DDBJ whole genome shotgun (WGS) entry which is preliminary data.</text>
</comment>
<dbReference type="GO" id="GO:0015421">
    <property type="term" value="F:ABC-type oligopeptide transporter activity"/>
    <property type="evidence" value="ECO:0007669"/>
    <property type="project" value="TreeGrafter"/>
</dbReference>
<dbReference type="Pfam" id="PF00664">
    <property type="entry name" value="ABC_membrane"/>
    <property type="match status" value="1"/>
</dbReference>
<reference evidence="14 15" key="1">
    <citation type="submission" date="2019-08" db="EMBL/GenBank/DDBJ databases">
        <authorList>
            <person name="Karlyshev A.V."/>
        </authorList>
    </citation>
    <scope>NUCLEOTIDE SEQUENCE [LARGE SCALE GENOMIC DNA]</scope>
    <source>
        <strain evidence="14 15">Alg18-2.2</strain>
    </source>
</reference>
<dbReference type="Proteomes" id="UP000321248">
    <property type="component" value="Unassembled WGS sequence"/>
</dbReference>
<keyword evidence="10 11" id="KW-0472">Membrane</keyword>
<keyword evidence="8 11" id="KW-1133">Transmembrane helix</keyword>
<keyword evidence="9" id="KW-0445">Lipid transport</keyword>
<keyword evidence="2" id="KW-0813">Transport</keyword>
<keyword evidence="5" id="KW-0547">Nucleotide-binding</keyword>
<keyword evidence="15" id="KW-1185">Reference proteome</keyword>
<dbReference type="EMBL" id="VRTS01000001">
    <property type="protein sequence ID" value="TXK65618.1"/>
    <property type="molecule type" value="Genomic_DNA"/>
</dbReference>
<organism evidence="14 15">
    <name type="scientific">Alkalisalibacterium limincola</name>
    <dbReference type="NCBI Taxonomy" id="2699169"/>
    <lineage>
        <taxon>Bacteria</taxon>
        <taxon>Pseudomonadati</taxon>
        <taxon>Pseudomonadota</taxon>
        <taxon>Gammaproteobacteria</taxon>
        <taxon>Lysobacterales</taxon>
        <taxon>Lysobacteraceae</taxon>
        <taxon>Alkalisalibacterium</taxon>
    </lineage>
</organism>
<evidence type="ECO:0000256" key="4">
    <source>
        <dbReference type="ARBA" id="ARBA00022692"/>
    </source>
</evidence>
<feature type="domain" description="ABC transmembrane type-1" evidence="13">
    <location>
        <begin position="30"/>
        <end position="310"/>
    </location>
</feature>
<dbReference type="SMART" id="SM00382">
    <property type="entry name" value="AAA"/>
    <property type="match status" value="1"/>
</dbReference>
<gene>
    <name evidence="14" type="primary">msbA</name>
    <name evidence="14" type="ORF">FU658_00330</name>
</gene>
<keyword evidence="3" id="KW-1003">Cell membrane</keyword>
<evidence type="ECO:0000256" key="11">
    <source>
        <dbReference type="SAM" id="Phobius"/>
    </source>
</evidence>
<dbReference type="Pfam" id="PF00005">
    <property type="entry name" value="ABC_tran"/>
    <property type="match status" value="1"/>
</dbReference>
<feature type="transmembrane region" description="Helical" evidence="11">
    <location>
        <begin position="27"/>
        <end position="46"/>
    </location>
</feature>
<evidence type="ECO:0000256" key="7">
    <source>
        <dbReference type="ARBA" id="ARBA00022967"/>
    </source>
</evidence>
<feature type="transmembrane region" description="Helical" evidence="11">
    <location>
        <begin position="249"/>
        <end position="269"/>
    </location>
</feature>
<dbReference type="SUPFAM" id="SSF52540">
    <property type="entry name" value="P-loop containing nucleoside triphosphate hydrolases"/>
    <property type="match status" value="1"/>
</dbReference>
<dbReference type="RefSeq" id="WP_147890290.1">
    <property type="nucleotide sequence ID" value="NZ_VRTS01000001.1"/>
</dbReference>
<dbReference type="GO" id="GO:0034040">
    <property type="term" value="F:ATPase-coupled lipid transmembrane transporter activity"/>
    <property type="evidence" value="ECO:0007669"/>
    <property type="project" value="InterPro"/>
</dbReference>
<feature type="transmembrane region" description="Helical" evidence="11">
    <location>
        <begin position="281"/>
        <end position="298"/>
    </location>
</feature>
<dbReference type="InterPro" id="IPR036640">
    <property type="entry name" value="ABC1_TM_sf"/>
</dbReference>
<keyword evidence="4 11" id="KW-0812">Transmembrane</keyword>
<dbReference type="NCBIfam" id="TIGR02203">
    <property type="entry name" value="MsbA_lipidA"/>
    <property type="match status" value="1"/>
</dbReference>
<evidence type="ECO:0000259" key="12">
    <source>
        <dbReference type="PROSITE" id="PS50893"/>
    </source>
</evidence>
<evidence type="ECO:0000256" key="9">
    <source>
        <dbReference type="ARBA" id="ARBA00023055"/>
    </source>
</evidence>
<dbReference type="Gene3D" id="1.20.1560.10">
    <property type="entry name" value="ABC transporter type 1, transmembrane domain"/>
    <property type="match status" value="1"/>
</dbReference>
<dbReference type="GO" id="GO:0005524">
    <property type="term" value="F:ATP binding"/>
    <property type="evidence" value="ECO:0007669"/>
    <property type="project" value="UniProtKB-KW"/>
</dbReference>
<dbReference type="InterPro" id="IPR027417">
    <property type="entry name" value="P-loop_NTPase"/>
</dbReference>
<dbReference type="PROSITE" id="PS50893">
    <property type="entry name" value="ABC_TRANSPORTER_2"/>
    <property type="match status" value="1"/>
</dbReference>
<dbReference type="PROSITE" id="PS00211">
    <property type="entry name" value="ABC_TRANSPORTER_1"/>
    <property type="match status" value="1"/>
</dbReference>
<sequence>MSTPDPDGWDIRHTYGRLLRYAGRYKALLAISGVGMIIEAAAAAGFTKLMEPMVNQTFVAQEVSLMLPLAIVGLFLVRGIATFVKNVGMSRAGRSVVRDLRQEVMSKYLRIPSDYFDRESVPSMVSRLNYDTEQVAQASSDAIKITITDSLTLVFLFAVMLSISVRVTMTMVVVAPLIAVISLYVSRRYRKINRGIQDGVAQMATEAEQALASHQDLKIYAGQASESARYAERTNHNLRLHLKVEVTRAAASSTVQLLAAIALAVILIAAGRESLAGRMDAGQFVALITAMMAMLPSLKRITTVQAMIQKGIAAAQRLFQILDSEEEDDAGERPLARARGHVRFRDVVVRYQNGERAAVDGISFEARPGTVTALVGRSGSGKSTLVKLLPRFYEPSSGLIELDGHPLGDYKLADLRRQIALVGQKVMLFDDTVAANIAFGAEGQASDEEIREAARQANALEFIERLPEGMQTRIGENGALLSGGQRQRLAIARAFLKDAPILILDEATAALDSESERLVQAALEKLIPDRTTLVIAHRLSTVEHADQVLVLDDGKLLESGTHAELLAQAGLYSHLHQMQFREVPAT</sequence>
<dbReference type="InterPro" id="IPR011917">
    <property type="entry name" value="ABC_transpr_lipidA"/>
</dbReference>
<dbReference type="Gene3D" id="3.40.50.300">
    <property type="entry name" value="P-loop containing nucleotide triphosphate hydrolases"/>
    <property type="match status" value="1"/>
</dbReference>
<dbReference type="InterPro" id="IPR017871">
    <property type="entry name" value="ABC_transporter-like_CS"/>
</dbReference>
<keyword evidence="6" id="KW-0067">ATP-binding</keyword>
<dbReference type="GO" id="GO:0090374">
    <property type="term" value="P:oligopeptide export from mitochondrion"/>
    <property type="evidence" value="ECO:0007669"/>
    <property type="project" value="TreeGrafter"/>
</dbReference>
<dbReference type="PANTHER" id="PTHR43394">
    <property type="entry name" value="ATP-DEPENDENT PERMEASE MDL1, MITOCHONDRIAL"/>
    <property type="match status" value="1"/>
</dbReference>
<evidence type="ECO:0000256" key="6">
    <source>
        <dbReference type="ARBA" id="ARBA00022840"/>
    </source>
</evidence>
<dbReference type="PANTHER" id="PTHR43394:SF1">
    <property type="entry name" value="ATP-BINDING CASSETTE SUB-FAMILY B MEMBER 10, MITOCHONDRIAL"/>
    <property type="match status" value="1"/>
</dbReference>
<evidence type="ECO:0000256" key="3">
    <source>
        <dbReference type="ARBA" id="ARBA00022475"/>
    </source>
</evidence>
<feature type="transmembrane region" description="Helical" evidence="11">
    <location>
        <begin position="142"/>
        <end position="161"/>
    </location>
</feature>
<comment type="subcellular location">
    <subcellularLocation>
        <location evidence="1">Cell membrane</location>
        <topology evidence="1">Multi-pass membrane protein</topology>
    </subcellularLocation>
</comment>
<feature type="transmembrane region" description="Helical" evidence="11">
    <location>
        <begin position="66"/>
        <end position="84"/>
    </location>
</feature>
<evidence type="ECO:0000256" key="2">
    <source>
        <dbReference type="ARBA" id="ARBA00022448"/>
    </source>
</evidence>
<keyword evidence="7" id="KW-1278">Translocase</keyword>
<dbReference type="CDD" id="cd18552">
    <property type="entry name" value="ABC_6TM_MsbA_like"/>
    <property type="match status" value="1"/>
</dbReference>
<dbReference type="InterPro" id="IPR003593">
    <property type="entry name" value="AAA+_ATPase"/>
</dbReference>
<dbReference type="GO" id="GO:0005886">
    <property type="term" value="C:plasma membrane"/>
    <property type="evidence" value="ECO:0007669"/>
    <property type="project" value="UniProtKB-SubCell"/>
</dbReference>
<dbReference type="InterPro" id="IPR003439">
    <property type="entry name" value="ABC_transporter-like_ATP-bd"/>
</dbReference>
<dbReference type="AlphaFoldDB" id="A0A5C8KX40"/>
<dbReference type="SUPFAM" id="SSF90123">
    <property type="entry name" value="ABC transporter transmembrane region"/>
    <property type="match status" value="1"/>
</dbReference>